<dbReference type="EMBL" id="JAYMYQ010000010">
    <property type="protein sequence ID" value="KAK7308358.1"/>
    <property type="molecule type" value="Genomic_DNA"/>
</dbReference>
<dbReference type="Proteomes" id="UP001367508">
    <property type="component" value="Unassembled WGS sequence"/>
</dbReference>
<sequence>MGTRSVILEIQLVLIESILAAANHSWNCIQVAVLPHFFLAEFHLQLLSFYDVFDFYLKMETQILQLALCTFHAIMRRKYTVMGPTKIHTFHPSISNSNRPHGLLRNKY</sequence>
<organism evidence="1 2">
    <name type="scientific">Canavalia gladiata</name>
    <name type="common">Sword bean</name>
    <name type="synonym">Dolichos gladiatus</name>
    <dbReference type="NCBI Taxonomy" id="3824"/>
    <lineage>
        <taxon>Eukaryota</taxon>
        <taxon>Viridiplantae</taxon>
        <taxon>Streptophyta</taxon>
        <taxon>Embryophyta</taxon>
        <taxon>Tracheophyta</taxon>
        <taxon>Spermatophyta</taxon>
        <taxon>Magnoliopsida</taxon>
        <taxon>eudicotyledons</taxon>
        <taxon>Gunneridae</taxon>
        <taxon>Pentapetalae</taxon>
        <taxon>rosids</taxon>
        <taxon>fabids</taxon>
        <taxon>Fabales</taxon>
        <taxon>Fabaceae</taxon>
        <taxon>Papilionoideae</taxon>
        <taxon>50 kb inversion clade</taxon>
        <taxon>NPAAA clade</taxon>
        <taxon>indigoferoid/millettioid clade</taxon>
        <taxon>Phaseoleae</taxon>
        <taxon>Canavalia</taxon>
    </lineage>
</organism>
<dbReference type="AlphaFoldDB" id="A0AAN9PSY2"/>
<accession>A0AAN9PSY2</accession>
<evidence type="ECO:0000313" key="2">
    <source>
        <dbReference type="Proteomes" id="UP001367508"/>
    </source>
</evidence>
<name>A0AAN9PSY2_CANGL</name>
<comment type="caution">
    <text evidence="1">The sequence shown here is derived from an EMBL/GenBank/DDBJ whole genome shotgun (WGS) entry which is preliminary data.</text>
</comment>
<proteinExistence type="predicted"/>
<gene>
    <name evidence="1" type="ORF">VNO77_41960</name>
</gene>
<protein>
    <submittedName>
        <fullName evidence="1">Uncharacterized protein</fullName>
    </submittedName>
</protein>
<reference evidence="1 2" key="1">
    <citation type="submission" date="2024-01" db="EMBL/GenBank/DDBJ databases">
        <title>The genomes of 5 underutilized Papilionoideae crops provide insights into root nodulation and disease resistanc.</title>
        <authorList>
            <person name="Jiang F."/>
        </authorList>
    </citation>
    <scope>NUCLEOTIDE SEQUENCE [LARGE SCALE GENOMIC DNA]</scope>
    <source>
        <strain evidence="1">LVBAO_FW01</strain>
        <tissue evidence="1">Leaves</tissue>
    </source>
</reference>
<keyword evidence="2" id="KW-1185">Reference proteome</keyword>
<evidence type="ECO:0000313" key="1">
    <source>
        <dbReference type="EMBL" id="KAK7308358.1"/>
    </source>
</evidence>